<feature type="domain" description="Galectin" evidence="3">
    <location>
        <begin position="51"/>
        <end position="155"/>
    </location>
</feature>
<evidence type="ECO:0000313" key="5">
    <source>
        <dbReference type="Proteomes" id="UP000008068"/>
    </source>
</evidence>
<dbReference type="InterPro" id="IPR001079">
    <property type="entry name" value="Galectin_CRD"/>
</dbReference>
<accession>G0P7V8</accession>
<gene>
    <name evidence="4" type="ORF">CAEBREN_06148</name>
</gene>
<evidence type="ECO:0000256" key="2">
    <source>
        <dbReference type="SAM" id="SignalP"/>
    </source>
</evidence>
<dbReference type="eggNOG" id="ENOG502TKA8">
    <property type="taxonomic scope" value="Eukaryota"/>
</dbReference>
<proteinExistence type="predicted"/>
<sequence length="155" mass="18307">MRYTYSFLFVFFFFLILVVDAKPKFRPNLRKVNIPEFEPQTPVEVEEPPFHHEEQLDHVEEGTEVLVEGRIDGRFDIDLKCAGGSKCIPLHICVRPSEQVTVNDYWTKLYEHRMDYESIRSVRVKGKINMDLLDVFQPELELATDEEAKKKFKKI</sequence>
<name>G0P7V8_CAEBE</name>
<dbReference type="PROSITE" id="PS51304">
    <property type="entry name" value="GALECTIN"/>
    <property type="match status" value="1"/>
</dbReference>
<dbReference type="GO" id="GO:0030246">
    <property type="term" value="F:carbohydrate binding"/>
    <property type="evidence" value="ECO:0007669"/>
    <property type="project" value="UniProtKB-KW"/>
</dbReference>
<keyword evidence="2" id="KW-0732">Signal</keyword>
<reference evidence="5" key="1">
    <citation type="submission" date="2011-07" db="EMBL/GenBank/DDBJ databases">
        <authorList>
            <consortium name="Caenorhabditis brenneri Sequencing and Analysis Consortium"/>
            <person name="Wilson R.K."/>
        </authorList>
    </citation>
    <scope>NUCLEOTIDE SEQUENCE [LARGE SCALE GENOMIC DNA]</scope>
    <source>
        <strain evidence="5">PB2801</strain>
    </source>
</reference>
<feature type="chain" id="PRO_5003407055" description="Galectin domain-containing protein" evidence="2">
    <location>
        <begin position="22"/>
        <end position="155"/>
    </location>
</feature>
<dbReference type="InterPro" id="IPR013320">
    <property type="entry name" value="ConA-like_dom_sf"/>
</dbReference>
<dbReference type="AlphaFoldDB" id="G0P7V8"/>
<dbReference type="Gene3D" id="2.60.120.200">
    <property type="match status" value="1"/>
</dbReference>
<feature type="signal peptide" evidence="2">
    <location>
        <begin position="1"/>
        <end position="21"/>
    </location>
</feature>
<evidence type="ECO:0000256" key="1">
    <source>
        <dbReference type="ARBA" id="ARBA00022734"/>
    </source>
</evidence>
<protein>
    <recommendedName>
        <fullName evidence="3">Galectin domain-containing protein</fullName>
    </recommendedName>
</protein>
<keyword evidence="5" id="KW-1185">Reference proteome</keyword>
<keyword evidence="1" id="KW-0430">Lectin</keyword>
<evidence type="ECO:0000259" key="3">
    <source>
        <dbReference type="PROSITE" id="PS51304"/>
    </source>
</evidence>
<evidence type="ECO:0000313" key="4">
    <source>
        <dbReference type="EMBL" id="EGT47347.1"/>
    </source>
</evidence>
<dbReference type="SUPFAM" id="SSF49899">
    <property type="entry name" value="Concanavalin A-like lectins/glucanases"/>
    <property type="match status" value="1"/>
</dbReference>
<dbReference type="HOGENOM" id="CLU_1697059_0_0_1"/>
<organism evidence="5">
    <name type="scientific">Caenorhabditis brenneri</name>
    <name type="common">Nematode worm</name>
    <dbReference type="NCBI Taxonomy" id="135651"/>
    <lineage>
        <taxon>Eukaryota</taxon>
        <taxon>Metazoa</taxon>
        <taxon>Ecdysozoa</taxon>
        <taxon>Nematoda</taxon>
        <taxon>Chromadorea</taxon>
        <taxon>Rhabditida</taxon>
        <taxon>Rhabditina</taxon>
        <taxon>Rhabditomorpha</taxon>
        <taxon>Rhabditoidea</taxon>
        <taxon>Rhabditidae</taxon>
        <taxon>Peloderinae</taxon>
        <taxon>Caenorhabditis</taxon>
    </lineage>
</organism>
<dbReference type="Proteomes" id="UP000008068">
    <property type="component" value="Unassembled WGS sequence"/>
</dbReference>
<dbReference type="OrthoDB" id="5903506at2759"/>
<dbReference type="EMBL" id="GL380121">
    <property type="protein sequence ID" value="EGT47347.1"/>
    <property type="molecule type" value="Genomic_DNA"/>
</dbReference>
<dbReference type="InParanoid" id="G0P7V8"/>